<accession>A0ABQ5DL85</accession>
<feature type="region of interest" description="Disordered" evidence="2">
    <location>
        <begin position="98"/>
        <end position="164"/>
    </location>
</feature>
<keyword evidence="1" id="KW-0175">Coiled coil</keyword>
<evidence type="ECO:0000256" key="2">
    <source>
        <dbReference type="SAM" id="MobiDB-lite"/>
    </source>
</evidence>
<dbReference type="EMBL" id="BQNB010015432">
    <property type="protein sequence ID" value="GJT39966.1"/>
    <property type="molecule type" value="Genomic_DNA"/>
</dbReference>
<protein>
    <submittedName>
        <fullName evidence="3">Uncharacterized protein</fullName>
    </submittedName>
</protein>
<sequence>MAATIASSLEAEQDSVICPIAVKVNPTLFYYMYCNSLEYAKVKTVNGECQIQAPSRTRKGTGKNGVFANMKRPCKGFSRRVTPLFSIMMVQATEDMGEDSAAPSYSHSTPIISQPSSSKPQKKKSRRKQRKDSAPTEPTTEETPDEAHISTPSYDPPQSGEDSMQLSDLMNLCTSLQEKSRKNDGAEKDVVLMIQLLLCAIEEKRLNCKWLKKLLENLEAQLQAELEEKDRISRLMEEKANIALLESWDNTQAMMDADFQLAQQMQTEEQEQLSIEEKSKLFVELLEKRKKHFAALRAQ</sequence>
<evidence type="ECO:0000256" key="1">
    <source>
        <dbReference type="SAM" id="Coils"/>
    </source>
</evidence>
<name>A0ABQ5DL85_9ASTR</name>
<organism evidence="3 4">
    <name type="scientific">Tanacetum coccineum</name>
    <dbReference type="NCBI Taxonomy" id="301880"/>
    <lineage>
        <taxon>Eukaryota</taxon>
        <taxon>Viridiplantae</taxon>
        <taxon>Streptophyta</taxon>
        <taxon>Embryophyta</taxon>
        <taxon>Tracheophyta</taxon>
        <taxon>Spermatophyta</taxon>
        <taxon>Magnoliopsida</taxon>
        <taxon>eudicotyledons</taxon>
        <taxon>Gunneridae</taxon>
        <taxon>Pentapetalae</taxon>
        <taxon>asterids</taxon>
        <taxon>campanulids</taxon>
        <taxon>Asterales</taxon>
        <taxon>Asteraceae</taxon>
        <taxon>Asteroideae</taxon>
        <taxon>Anthemideae</taxon>
        <taxon>Anthemidinae</taxon>
        <taxon>Tanacetum</taxon>
    </lineage>
</organism>
<reference evidence="3" key="2">
    <citation type="submission" date="2022-01" db="EMBL/GenBank/DDBJ databases">
        <authorList>
            <person name="Yamashiro T."/>
            <person name="Shiraishi A."/>
            <person name="Satake H."/>
            <person name="Nakayama K."/>
        </authorList>
    </citation>
    <scope>NUCLEOTIDE SEQUENCE</scope>
</reference>
<gene>
    <name evidence="3" type="ORF">Tco_0939831</name>
</gene>
<evidence type="ECO:0000313" key="4">
    <source>
        <dbReference type="Proteomes" id="UP001151760"/>
    </source>
</evidence>
<proteinExistence type="predicted"/>
<comment type="caution">
    <text evidence="3">The sequence shown here is derived from an EMBL/GenBank/DDBJ whole genome shotgun (WGS) entry which is preliminary data.</text>
</comment>
<feature type="compositionally biased region" description="Low complexity" evidence="2">
    <location>
        <begin position="110"/>
        <end position="119"/>
    </location>
</feature>
<reference evidence="3" key="1">
    <citation type="journal article" date="2022" name="Int. J. Mol. Sci.">
        <title>Draft Genome of Tanacetum Coccineum: Genomic Comparison of Closely Related Tanacetum-Family Plants.</title>
        <authorList>
            <person name="Yamashiro T."/>
            <person name="Shiraishi A."/>
            <person name="Nakayama K."/>
            <person name="Satake H."/>
        </authorList>
    </citation>
    <scope>NUCLEOTIDE SEQUENCE</scope>
</reference>
<evidence type="ECO:0000313" key="3">
    <source>
        <dbReference type="EMBL" id="GJT39966.1"/>
    </source>
</evidence>
<dbReference type="Proteomes" id="UP001151760">
    <property type="component" value="Unassembled WGS sequence"/>
</dbReference>
<keyword evidence="4" id="KW-1185">Reference proteome</keyword>
<feature type="coiled-coil region" evidence="1">
    <location>
        <begin position="201"/>
        <end position="235"/>
    </location>
</feature>
<feature type="compositionally biased region" description="Basic residues" evidence="2">
    <location>
        <begin position="120"/>
        <end position="130"/>
    </location>
</feature>